<proteinExistence type="predicted"/>
<sequence length="164" mass="19232">MLEAIVPAFLYKKPISSGVFYLLEKKRINILDISKTSLKNSEVKFIYKNITNDYIFYFTNLKDEDYVGSGTGIIVSRSLDAHIFNIMEYKGRIITLDFQFKGHLKIRIIQCYLPASSHVISIQNDYMNEIKRLLDEAKRKNYEIIMMGDLNNHYDSFLKRKQKG</sequence>
<dbReference type="Proteomes" id="UP000684084">
    <property type="component" value="Unassembled WGS sequence"/>
</dbReference>
<accession>A0A916EEW0</accession>
<dbReference type="AlphaFoldDB" id="A0A916EEW0"/>
<reference evidence="1" key="1">
    <citation type="submission" date="2020-05" db="EMBL/GenBank/DDBJ databases">
        <authorList>
            <person name="Rincon C."/>
            <person name="Sanders R I."/>
            <person name="Robbins C."/>
            <person name="Chaturvedi A."/>
        </authorList>
    </citation>
    <scope>NUCLEOTIDE SEQUENCE</scope>
    <source>
        <strain evidence="1">CHB12</strain>
    </source>
</reference>
<organism evidence="1 2">
    <name type="scientific">Rhizophagus irregularis</name>
    <dbReference type="NCBI Taxonomy" id="588596"/>
    <lineage>
        <taxon>Eukaryota</taxon>
        <taxon>Fungi</taxon>
        <taxon>Fungi incertae sedis</taxon>
        <taxon>Mucoromycota</taxon>
        <taxon>Glomeromycotina</taxon>
        <taxon>Glomeromycetes</taxon>
        <taxon>Glomerales</taxon>
        <taxon>Glomeraceae</taxon>
        <taxon>Rhizophagus</taxon>
    </lineage>
</organism>
<gene>
    <name evidence="1" type="ORF">CHRIB12_LOCUS15586</name>
</gene>
<protein>
    <recommendedName>
        <fullName evidence="3">Endonuclease/exonuclease/phosphatase domain-containing protein</fullName>
    </recommendedName>
</protein>
<name>A0A916EEW0_9GLOM</name>
<evidence type="ECO:0008006" key="3">
    <source>
        <dbReference type="Google" id="ProtNLM"/>
    </source>
</evidence>
<evidence type="ECO:0000313" key="2">
    <source>
        <dbReference type="Proteomes" id="UP000684084"/>
    </source>
</evidence>
<comment type="caution">
    <text evidence="1">The sequence shown here is derived from an EMBL/GenBank/DDBJ whole genome shotgun (WGS) entry which is preliminary data.</text>
</comment>
<dbReference type="EMBL" id="CAGKOT010000036">
    <property type="protein sequence ID" value="CAB5376991.1"/>
    <property type="molecule type" value="Genomic_DNA"/>
</dbReference>
<evidence type="ECO:0000313" key="1">
    <source>
        <dbReference type="EMBL" id="CAB5376991.1"/>
    </source>
</evidence>
<dbReference type="OrthoDB" id="2449627at2759"/>